<feature type="transmembrane region" description="Helical" evidence="9">
    <location>
        <begin position="196"/>
        <end position="220"/>
    </location>
</feature>
<keyword evidence="3" id="KW-0328">Glycosyltransferase</keyword>
<evidence type="ECO:0000256" key="3">
    <source>
        <dbReference type="ARBA" id="ARBA00022676"/>
    </source>
</evidence>
<dbReference type="GO" id="GO:0009103">
    <property type="term" value="P:lipopolysaccharide biosynthetic process"/>
    <property type="evidence" value="ECO:0007669"/>
    <property type="project" value="UniProtKB-ARBA"/>
</dbReference>
<evidence type="ECO:0000256" key="7">
    <source>
        <dbReference type="ARBA" id="ARBA00023136"/>
    </source>
</evidence>
<feature type="region of interest" description="Disordered" evidence="8">
    <location>
        <begin position="530"/>
        <end position="551"/>
    </location>
</feature>
<feature type="transmembrane region" description="Helical" evidence="9">
    <location>
        <begin position="333"/>
        <end position="358"/>
    </location>
</feature>
<feature type="transmembrane region" description="Helical" evidence="9">
    <location>
        <begin position="46"/>
        <end position="64"/>
    </location>
</feature>
<keyword evidence="2" id="KW-1003">Cell membrane</keyword>
<protein>
    <recommendedName>
        <fullName evidence="10">Glycosyltransferase RgtA/B/C/D-like domain-containing protein</fullName>
    </recommendedName>
</protein>
<feature type="transmembrane region" description="Helical" evidence="9">
    <location>
        <begin position="167"/>
        <end position="184"/>
    </location>
</feature>
<evidence type="ECO:0000313" key="12">
    <source>
        <dbReference type="Proteomes" id="UP000655208"/>
    </source>
</evidence>
<evidence type="ECO:0000256" key="5">
    <source>
        <dbReference type="ARBA" id="ARBA00022692"/>
    </source>
</evidence>
<evidence type="ECO:0000256" key="4">
    <source>
        <dbReference type="ARBA" id="ARBA00022679"/>
    </source>
</evidence>
<feature type="transmembrane region" description="Helical" evidence="9">
    <location>
        <begin position="394"/>
        <end position="414"/>
    </location>
</feature>
<feature type="transmembrane region" description="Helical" evidence="9">
    <location>
        <begin position="290"/>
        <end position="312"/>
    </location>
</feature>
<dbReference type="Proteomes" id="UP000655208">
    <property type="component" value="Unassembled WGS sequence"/>
</dbReference>
<feature type="transmembrane region" description="Helical" evidence="9">
    <location>
        <begin position="118"/>
        <end position="138"/>
    </location>
</feature>
<evidence type="ECO:0000313" key="11">
    <source>
        <dbReference type="EMBL" id="GGL85464.1"/>
    </source>
</evidence>
<feature type="domain" description="Glycosyltransferase RgtA/B/C/D-like" evidence="10">
    <location>
        <begin position="98"/>
        <end position="227"/>
    </location>
</feature>
<organism evidence="11 12">
    <name type="scientific">Nakamurella endophytica</name>
    <dbReference type="NCBI Taxonomy" id="1748367"/>
    <lineage>
        <taxon>Bacteria</taxon>
        <taxon>Bacillati</taxon>
        <taxon>Actinomycetota</taxon>
        <taxon>Actinomycetes</taxon>
        <taxon>Nakamurellales</taxon>
        <taxon>Nakamurellaceae</taxon>
        <taxon>Nakamurella</taxon>
    </lineage>
</organism>
<dbReference type="AlphaFoldDB" id="A0A917WAX4"/>
<sequence>MRAGAARPVGCHVSSYTPGRRVVTSRTGTTAPGVQPDPAPTGRLRTVLVAGLGLVVLLGVLLRLHSPSALWLDEAQSVGISALPVPQLFDALRQDGSPPLYYLLLHVWIQAFGTGDDAVRSLSVVAGLASLPLAYLAGRRTGGRRAGVAALLLVAANPFAVRYATETRMYALLLLLVLVLVVVADRARERPSPARLVWVSVVCGLLALTHYWALFLLAAWSGWLVCRAVRGPDRPVARRLLAAEVAGGVLFLPWLPGFLFQARHTGTPWAEPPGPGTVPDTVLAWAGSPAWPAVPVAVLLVVAAVLALWPPARDGRTAASGRVARLRRRLDGLLGRRTCAAPVLLVGAAGGLLIGLAVSRVLHSGFAPRYSTAALAPALLLAAVGVARLRWRAAAVLSALTVTLGLAAAVPVAFSADRTQARATAALLSARAQPGDLVVYCPDQLGPAVSRLLPASVHQVVYPTLGAPQRVDWVDYAQRNGTADPEALARRLSAAADGTVWLVSAPGYRTFGDQCTELAQTLAALRGSARTVQRPDPADFEQQTVTAFPAR</sequence>
<keyword evidence="4" id="KW-0808">Transferase</keyword>
<keyword evidence="12" id="KW-1185">Reference proteome</keyword>
<keyword evidence="5 9" id="KW-0812">Transmembrane</keyword>
<dbReference type="EMBL" id="BMNA01000001">
    <property type="protein sequence ID" value="GGL85464.1"/>
    <property type="molecule type" value="Genomic_DNA"/>
</dbReference>
<accession>A0A917WAX4</accession>
<dbReference type="GO" id="GO:0016763">
    <property type="term" value="F:pentosyltransferase activity"/>
    <property type="evidence" value="ECO:0007669"/>
    <property type="project" value="TreeGrafter"/>
</dbReference>
<keyword evidence="7 9" id="KW-0472">Membrane</keyword>
<name>A0A917WAX4_9ACTN</name>
<keyword evidence="6 9" id="KW-1133">Transmembrane helix</keyword>
<dbReference type="PANTHER" id="PTHR33908">
    <property type="entry name" value="MANNOSYLTRANSFERASE YKCB-RELATED"/>
    <property type="match status" value="1"/>
</dbReference>
<evidence type="ECO:0000256" key="8">
    <source>
        <dbReference type="SAM" id="MobiDB-lite"/>
    </source>
</evidence>
<evidence type="ECO:0000256" key="2">
    <source>
        <dbReference type="ARBA" id="ARBA00022475"/>
    </source>
</evidence>
<dbReference type="Pfam" id="PF13231">
    <property type="entry name" value="PMT_2"/>
    <property type="match status" value="1"/>
</dbReference>
<evidence type="ECO:0000256" key="9">
    <source>
        <dbReference type="SAM" id="Phobius"/>
    </source>
</evidence>
<feature type="compositionally biased region" description="Polar residues" evidence="8">
    <location>
        <begin position="541"/>
        <end position="551"/>
    </location>
</feature>
<comment type="caution">
    <text evidence="11">The sequence shown here is derived from an EMBL/GenBank/DDBJ whole genome shotgun (WGS) entry which is preliminary data.</text>
</comment>
<evidence type="ECO:0000256" key="1">
    <source>
        <dbReference type="ARBA" id="ARBA00004651"/>
    </source>
</evidence>
<reference evidence="11" key="2">
    <citation type="submission" date="2020-09" db="EMBL/GenBank/DDBJ databases">
        <authorList>
            <person name="Sun Q."/>
            <person name="Zhou Y."/>
        </authorList>
    </citation>
    <scope>NUCLEOTIDE SEQUENCE</scope>
    <source>
        <strain evidence="11">CGMCC 4.7308</strain>
    </source>
</reference>
<comment type="subcellular location">
    <subcellularLocation>
        <location evidence="1">Cell membrane</location>
        <topology evidence="1">Multi-pass membrane protein</topology>
    </subcellularLocation>
</comment>
<dbReference type="InterPro" id="IPR050297">
    <property type="entry name" value="LipidA_mod_glycosyltrf_83"/>
</dbReference>
<gene>
    <name evidence="11" type="ORF">GCM10011594_01400</name>
</gene>
<feature type="transmembrane region" description="Helical" evidence="9">
    <location>
        <begin position="370"/>
        <end position="387"/>
    </location>
</feature>
<proteinExistence type="predicted"/>
<dbReference type="PANTHER" id="PTHR33908:SF11">
    <property type="entry name" value="MEMBRANE PROTEIN"/>
    <property type="match status" value="1"/>
</dbReference>
<evidence type="ECO:0000256" key="6">
    <source>
        <dbReference type="ARBA" id="ARBA00022989"/>
    </source>
</evidence>
<evidence type="ECO:0000259" key="10">
    <source>
        <dbReference type="Pfam" id="PF13231"/>
    </source>
</evidence>
<dbReference type="GO" id="GO:0005886">
    <property type="term" value="C:plasma membrane"/>
    <property type="evidence" value="ECO:0007669"/>
    <property type="project" value="UniProtKB-SubCell"/>
</dbReference>
<dbReference type="InterPro" id="IPR038731">
    <property type="entry name" value="RgtA/B/C-like"/>
</dbReference>
<reference evidence="11" key="1">
    <citation type="journal article" date="2014" name="Int. J. Syst. Evol. Microbiol.">
        <title>Complete genome sequence of Corynebacterium casei LMG S-19264T (=DSM 44701T), isolated from a smear-ripened cheese.</title>
        <authorList>
            <consortium name="US DOE Joint Genome Institute (JGI-PGF)"/>
            <person name="Walter F."/>
            <person name="Albersmeier A."/>
            <person name="Kalinowski J."/>
            <person name="Ruckert C."/>
        </authorList>
    </citation>
    <scope>NUCLEOTIDE SEQUENCE</scope>
    <source>
        <strain evidence="11">CGMCC 4.7308</strain>
    </source>
</reference>